<name>A0ABT1IR00_9ACTN</name>
<organism evidence="3 4">
    <name type="scientific">Kitasatospora paracochleata</name>
    <dbReference type="NCBI Taxonomy" id="58354"/>
    <lineage>
        <taxon>Bacteria</taxon>
        <taxon>Bacillati</taxon>
        <taxon>Actinomycetota</taxon>
        <taxon>Actinomycetes</taxon>
        <taxon>Kitasatosporales</taxon>
        <taxon>Streptomycetaceae</taxon>
        <taxon>Kitasatospora</taxon>
    </lineage>
</organism>
<reference evidence="3 4" key="1">
    <citation type="submission" date="2022-06" db="EMBL/GenBank/DDBJ databases">
        <title>Sequencing the genomes of 1000 actinobacteria strains.</title>
        <authorList>
            <person name="Klenk H.-P."/>
        </authorList>
    </citation>
    <scope>NUCLEOTIDE SEQUENCE [LARGE SCALE GENOMIC DNA]</scope>
    <source>
        <strain evidence="3 4">DSM 41656</strain>
    </source>
</reference>
<evidence type="ECO:0000313" key="3">
    <source>
        <dbReference type="EMBL" id="MCP2307568.1"/>
    </source>
</evidence>
<feature type="chain" id="PRO_5045366680" evidence="2">
    <location>
        <begin position="34"/>
        <end position="127"/>
    </location>
</feature>
<accession>A0ABT1IR00</accession>
<evidence type="ECO:0000313" key="4">
    <source>
        <dbReference type="Proteomes" id="UP001206483"/>
    </source>
</evidence>
<evidence type="ECO:0000256" key="1">
    <source>
        <dbReference type="SAM" id="MobiDB-lite"/>
    </source>
</evidence>
<gene>
    <name evidence="3" type="ORF">FHR36_000660</name>
</gene>
<comment type="caution">
    <text evidence="3">The sequence shown here is derived from an EMBL/GenBank/DDBJ whole genome shotgun (WGS) entry which is preliminary data.</text>
</comment>
<keyword evidence="2" id="KW-0732">Signal</keyword>
<feature type="region of interest" description="Disordered" evidence="1">
    <location>
        <begin position="29"/>
        <end position="52"/>
    </location>
</feature>
<evidence type="ECO:0000256" key="2">
    <source>
        <dbReference type="SAM" id="SignalP"/>
    </source>
</evidence>
<proteinExistence type="predicted"/>
<dbReference type="Proteomes" id="UP001206483">
    <property type="component" value="Unassembled WGS sequence"/>
</dbReference>
<feature type="signal peptide" evidence="2">
    <location>
        <begin position="1"/>
        <end position="33"/>
    </location>
</feature>
<dbReference type="RefSeq" id="WP_253793612.1">
    <property type="nucleotide sequence ID" value="NZ_BAAAUB010000044.1"/>
</dbReference>
<protein>
    <submittedName>
        <fullName evidence="3">Uncharacterized protein</fullName>
    </submittedName>
</protein>
<sequence length="127" mass="13412">MRGRYGGRGPRGAAVALAAVLLAAAGPAVPADAAPSAPPKPAHPGAPGAADPHVHRGVNGCFAWSWGDDWLWEATVYFHNRCAQPHRLRIAWKSKAVRTSVITVPADGKGRESRMTDPLEIYDAGRA</sequence>
<keyword evidence="4" id="KW-1185">Reference proteome</keyword>
<dbReference type="EMBL" id="JAMZDX010000001">
    <property type="protein sequence ID" value="MCP2307568.1"/>
    <property type="molecule type" value="Genomic_DNA"/>
</dbReference>